<sequence length="316" mass="34986">MAASTVVASAASLRPEVEKKTGDWSAVLYRNESSNRLFCALESHDGDTVFRIVRYKDQNDTFLEVHNASWELLEGRSKFSIEFDIKGESYAAELMGMRDPNSYYHDFTGAQTYAALLGMIAQATTVTVLNPNGTKIASFRGRQSDVALNNFGDCLQTDWTAGTSSQSGSAEVPYRFAGFQAQVPKATSTKFPDFQRREKDFSSFRTRIREGMKAGPNLAGHYSVTVIGCGTACVFAVVGDNKTGRLVRFPRGGEDNMYLGIHHRIDSSLVVAQWVDPSDGNKCKREYFNFTGDKFDLLDTLEVGSENVCLDELPLH</sequence>
<dbReference type="EMBL" id="JACIDO010000008">
    <property type="protein sequence ID" value="MBB3937360.1"/>
    <property type="molecule type" value="Genomic_DNA"/>
</dbReference>
<proteinExistence type="predicted"/>
<name>A0A7W6BZ07_9HYPH</name>
<reference evidence="1 2" key="1">
    <citation type="submission" date="2020-08" db="EMBL/GenBank/DDBJ databases">
        <title>Genomic Encyclopedia of Type Strains, Phase IV (KMG-IV): sequencing the most valuable type-strain genomes for metagenomic binning, comparative biology and taxonomic classification.</title>
        <authorList>
            <person name="Goeker M."/>
        </authorList>
    </citation>
    <scope>NUCLEOTIDE SEQUENCE [LARGE SCALE GENOMIC DNA]</scope>
    <source>
        <strain evidence="1 2">DSM 25024</strain>
    </source>
</reference>
<dbReference type="OrthoDB" id="8448141at2"/>
<organism evidence="1 2">
    <name type="scientific">Aureimonas phyllosphaerae</name>
    <dbReference type="NCBI Taxonomy" id="1166078"/>
    <lineage>
        <taxon>Bacteria</taxon>
        <taxon>Pseudomonadati</taxon>
        <taxon>Pseudomonadota</taxon>
        <taxon>Alphaproteobacteria</taxon>
        <taxon>Hyphomicrobiales</taxon>
        <taxon>Aurantimonadaceae</taxon>
        <taxon>Aureimonas</taxon>
    </lineage>
</organism>
<gene>
    <name evidence="1" type="ORF">GGR05_003526</name>
</gene>
<accession>A0A7W6BZ07</accession>
<dbReference type="Proteomes" id="UP000531216">
    <property type="component" value="Unassembled WGS sequence"/>
</dbReference>
<dbReference type="RefSeq" id="WP_090964340.1">
    <property type="nucleotide sequence ID" value="NZ_FOOA01000012.1"/>
</dbReference>
<evidence type="ECO:0000313" key="1">
    <source>
        <dbReference type="EMBL" id="MBB3937360.1"/>
    </source>
</evidence>
<keyword evidence="2" id="KW-1185">Reference proteome</keyword>
<protein>
    <submittedName>
        <fullName evidence="1">Uncharacterized protein</fullName>
    </submittedName>
</protein>
<dbReference type="AlphaFoldDB" id="A0A7W6BZ07"/>
<evidence type="ECO:0000313" key="2">
    <source>
        <dbReference type="Proteomes" id="UP000531216"/>
    </source>
</evidence>
<comment type="caution">
    <text evidence="1">The sequence shown here is derived from an EMBL/GenBank/DDBJ whole genome shotgun (WGS) entry which is preliminary data.</text>
</comment>